<dbReference type="EMBL" id="VZUQ01000064">
    <property type="protein sequence ID" value="KAB1180351.1"/>
    <property type="molecule type" value="Genomic_DNA"/>
</dbReference>
<evidence type="ECO:0000313" key="2">
    <source>
        <dbReference type="EMBL" id="KAB1180351.1"/>
    </source>
</evidence>
<reference evidence="2 3" key="1">
    <citation type="submission" date="2019-09" db="EMBL/GenBank/DDBJ databases">
        <title>Photobacterium damselae subsp. damselae CDC-2227-81, a human clinical isolate.</title>
        <authorList>
            <person name="Osorio C.R."/>
        </authorList>
    </citation>
    <scope>NUCLEOTIDE SEQUENCE [LARGE SCALE GENOMIC DNA]</scope>
    <source>
        <strain evidence="2 3">CDC-2227-81</strain>
    </source>
</reference>
<organism evidence="2 3">
    <name type="scientific">Photobacterium damselae subsp. damselae</name>
    <name type="common">Listonella damsela</name>
    <dbReference type="NCBI Taxonomy" id="85581"/>
    <lineage>
        <taxon>Bacteria</taxon>
        <taxon>Pseudomonadati</taxon>
        <taxon>Pseudomonadota</taxon>
        <taxon>Gammaproteobacteria</taxon>
        <taxon>Vibrionales</taxon>
        <taxon>Vibrionaceae</taxon>
        <taxon>Photobacterium</taxon>
    </lineage>
</organism>
<feature type="transmembrane region" description="Helical" evidence="1">
    <location>
        <begin position="12"/>
        <end position="31"/>
    </location>
</feature>
<gene>
    <name evidence="2" type="ORF">F6450_11395</name>
</gene>
<keyword evidence="1" id="KW-0472">Membrane</keyword>
<comment type="caution">
    <text evidence="2">The sequence shown here is derived from an EMBL/GenBank/DDBJ whole genome shotgun (WGS) entry which is preliminary data.</text>
</comment>
<keyword evidence="1" id="KW-1133">Transmembrane helix</keyword>
<proteinExistence type="predicted"/>
<dbReference type="Proteomes" id="UP000480943">
    <property type="component" value="Unassembled WGS sequence"/>
</dbReference>
<accession>A0AAD3ZUS5</accession>
<sequence length="146" mass="16128">MKTNTSLGRAVWLAVGVCIVYYVGSSLLYSIEVARFYGLNATEMKLTPNGKGWGNLISVRDLQASKPTGTINELCSDVTPITRDHRSISVNESGIMVCCATDNFNDSVPFKDVNGQRHYLCGKWPTTNEVSQPIKLSKLKLYGTYQ</sequence>
<dbReference type="AlphaFoldDB" id="A0AAD3ZUS5"/>
<dbReference type="RefSeq" id="WP_106339250.1">
    <property type="nucleotide sequence ID" value="NZ_PVXI01000052.1"/>
</dbReference>
<protein>
    <submittedName>
        <fullName evidence="2">Uncharacterized protein</fullName>
    </submittedName>
</protein>
<keyword evidence="1" id="KW-0812">Transmembrane</keyword>
<evidence type="ECO:0000256" key="1">
    <source>
        <dbReference type="SAM" id="Phobius"/>
    </source>
</evidence>
<evidence type="ECO:0000313" key="3">
    <source>
        <dbReference type="Proteomes" id="UP000480943"/>
    </source>
</evidence>
<name>A0AAD3ZUS5_PHODD</name>